<dbReference type="InterPro" id="IPR023411">
    <property type="entry name" value="RNaseA_AS"/>
</dbReference>
<dbReference type="AlphaFoldDB" id="A0AAY5E8U0"/>
<dbReference type="InterPro" id="IPR023412">
    <property type="entry name" value="RNaseA_domain"/>
</dbReference>
<keyword evidence="3" id="KW-1185">Reference proteome</keyword>
<proteinExistence type="predicted"/>
<accession>A0AAY5E8U0</accession>
<feature type="domain" description="Ribonuclease A-domain" evidence="1">
    <location>
        <begin position="7"/>
        <end position="108"/>
    </location>
</feature>
<dbReference type="Ensembl" id="ENSEEET00000059262.1">
    <property type="protein sequence ID" value="ENSEEEP00000052949.1"/>
    <property type="gene ID" value="ENSEEEG00000026399.1"/>
</dbReference>
<dbReference type="Pfam" id="PF00074">
    <property type="entry name" value="RnaseA"/>
    <property type="match status" value="1"/>
</dbReference>
<dbReference type="SUPFAM" id="SSF54076">
    <property type="entry name" value="RNase A-like"/>
    <property type="match status" value="1"/>
</dbReference>
<evidence type="ECO:0000313" key="3">
    <source>
        <dbReference type="Proteomes" id="UP000314983"/>
    </source>
</evidence>
<dbReference type="SMART" id="SM00092">
    <property type="entry name" value="RNAse_Pc"/>
    <property type="match status" value="1"/>
</dbReference>
<dbReference type="Proteomes" id="UP000314983">
    <property type="component" value="Chromosome 6"/>
</dbReference>
<protein>
    <recommendedName>
        <fullName evidence="1">Ribonuclease A-domain domain-containing protein</fullName>
    </recommendedName>
</protein>
<reference evidence="2" key="3">
    <citation type="submission" date="2025-09" db="UniProtKB">
        <authorList>
            <consortium name="Ensembl"/>
        </authorList>
    </citation>
    <scope>IDENTIFICATION</scope>
</reference>
<reference evidence="2" key="2">
    <citation type="submission" date="2025-08" db="UniProtKB">
        <authorList>
            <consortium name="Ensembl"/>
        </authorList>
    </citation>
    <scope>IDENTIFICATION</scope>
</reference>
<reference evidence="2 3" key="1">
    <citation type="submission" date="2020-05" db="EMBL/GenBank/DDBJ databases">
        <title>Electrophorus electricus (electric eel) genome, fEleEle1, primary haplotype.</title>
        <authorList>
            <person name="Myers G."/>
            <person name="Meyer A."/>
            <person name="Fedrigo O."/>
            <person name="Formenti G."/>
            <person name="Rhie A."/>
            <person name="Tracey A."/>
            <person name="Sims Y."/>
            <person name="Jarvis E.D."/>
        </authorList>
    </citation>
    <scope>NUCLEOTIDE SEQUENCE [LARGE SCALE GENOMIC DNA]</scope>
</reference>
<dbReference type="InterPro" id="IPR036816">
    <property type="entry name" value="RNaseA-like_dom_sf"/>
</dbReference>
<evidence type="ECO:0000313" key="2">
    <source>
        <dbReference type="Ensembl" id="ENSEEEP00000052949.1"/>
    </source>
</evidence>
<organism evidence="2 3">
    <name type="scientific">Electrophorus electricus</name>
    <name type="common">Electric eel</name>
    <name type="synonym">Gymnotus electricus</name>
    <dbReference type="NCBI Taxonomy" id="8005"/>
    <lineage>
        <taxon>Eukaryota</taxon>
        <taxon>Metazoa</taxon>
        <taxon>Chordata</taxon>
        <taxon>Craniata</taxon>
        <taxon>Vertebrata</taxon>
        <taxon>Euteleostomi</taxon>
        <taxon>Actinopterygii</taxon>
        <taxon>Neopterygii</taxon>
        <taxon>Teleostei</taxon>
        <taxon>Ostariophysi</taxon>
        <taxon>Gymnotiformes</taxon>
        <taxon>Gymnotoidei</taxon>
        <taxon>Gymnotidae</taxon>
        <taxon>Electrophorus</taxon>
    </lineage>
</organism>
<name>A0AAY5E8U0_ELEEL</name>
<dbReference type="Gene3D" id="3.10.130.10">
    <property type="entry name" value="Ribonuclease A-like domain"/>
    <property type="match status" value="1"/>
</dbReference>
<evidence type="ECO:0000259" key="1">
    <source>
        <dbReference type="SMART" id="SM00092"/>
    </source>
</evidence>
<dbReference type="PROSITE" id="PS00127">
    <property type="entry name" value="RNASE_PANCREATIC"/>
    <property type="match status" value="1"/>
</dbReference>
<sequence>MVRKPSQRQDIAKVRKDTWLCSTTSGLLKNERTGKCKKSNTFILDEISNVRKVCRNGTHSNFNVNVRSPFQSKTFDIVNCTLKSEKSRRTITVACVKGWPVVHFPPPAPPV</sequence>